<dbReference type="EnsemblPlants" id="PGSC0003DMT400096383">
    <property type="protein sequence ID" value="PGSC0003DMT400096383"/>
    <property type="gene ID" value="PGSC0003DMG400045954"/>
</dbReference>
<sequence length="238" mass="26564">MKRINRRAEQFREATLYRPMPQNARMLKTKEESVFGLLERERDFKTKTTKSIVGGYWIVVGSARESDPKPSPTLSAQESEWAKAEDVLKYNNSMFERNRVDSGLKCGKCSKKCRVMSNRSSRRVAEEVGEPDLIHRLTQGIFKLEYVKLAQEKSKGIAINKDAATSKGKATKLPTTTGIGKGKRPTSAKKTITLDPYIPSWPQRFCKAVHVFLVDLDSTDPGESGTVVPPEVTPGTDA</sequence>
<evidence type="ECO:0000313" key="1">
    <source>
        <dbReference type="EnsemblPlants" id="PGSC0003DMT400096383"/>
    </source>
</evidence>
<dbReference type="HOGENOM" id="CLU_1167603_0_0_1"/>
<reference evidence="2" key="1">
    <citation type="journal article" date="2011" name="Nature">
        <title>Genome sequence and analysis of the tuber crop potato.</title>
        <authorList>
            <consortium name="The Potato Genome Sequencing Consortium"/>
        </authorList>
    </citation>
    <scope>NUCLEOTIDE SEQUENCE [LARGE SCALE GENOMIC DNA]</scope>
    <source>
        <strain evidence="2">cv. DM1-3 516 R44</strain>
    </source>
</reference>
<proteinExistence type="predicted"/>
<dbReference type="AlphaFoldDB" id="M1DYB1"/>
<evidence type="ECO:0008006" key="3">
    <source>
        <dbReference type="Google" id="ProtNLM"/>
    </source>
</evidence>
<protein>
    <recommendedName>
        <fullName evidence="3">Gag-pol polyprotein</fullName>
    </recommendedName>
</protein>
<keyword evidence="2" id="KW-1185">Reference proteome</keyword>
<dbReference type="PaxDb" id="4113-PGSC0003DMT400096383"/>
<name>M1DYB1_SOLTU</name>
<dbReference type="InParanoid" id="M1DYB1"/>
<evidence type="ECO:0000313" key="2">
    <source>
        <dbReference type="Proteomes" id="UP000011115"/>
    </source>
</evidence>
<organism evidence="1 2">
    <name type="scientific">Solanum tuberosum</name>
    <name type="common">Potato</name>
    <dbReference type="NCBI Taxonomy" id="4113"/>
    <lineage>
        <taxon>Eukaryota</taxon>
        <taxon>Viridiplantae</taxon>
        <taxon>Streptophyta</taxon>
        <taxon>Embryophyta</taxon>
        <taxon>Tracheophyta</taxon>
        <taxon>Spermatophyta</taxon>
        <taxon>Magnoliopsida</taxon>
        <taxon>eudicotyledons</taxon>
        <taxon>Gunneridae</taxon>
        <taxon>Pentapetalae</taxon>
        <taxon>asterids</taxon>
        <taxon>lamiids</taxon>
        <taxon>Solanales</taxon>
        <taxon>Solanaceae</taxon>
        <taxon>Solanoideae</taxon>
        <taxon>Solaneae</taxon>
        <taxon>Solanum</taxon>
    </lineage>
</organism>
<dbReference type="Gramene" id="PGSC0003DMT400096383">
    <property type="protein sequence ID" value="PGSC0003DMT400096383"/>
    <property type="gene ID" value="PGSC0003DMG400045954"/>
</dbReference>
<dbReference type="Proteomes" id="UP000011115">
    <property type="component" value="Unassembled WGS sequence"/>
</dbReference>
<accession>M1DYB1</accession>
<reference evidence="1" key="2">
    <citation type="submission" date="2015-06" db="UniProtKB">
        <authorList>
            <consortium name="EnsemblPlants"/>
        </authorList>
    </citation>
    <scope>IDENTIFICATION</scope>
    <source>
        <strain evidence="1">DM1-3 516 R44</strain>
    </source>
</reference>